<gene>
    <name evidence="1" type="ORF">ACFPN9_29315</name>
</gene>
<sequence length="150" mass="16496">MKVDPTIDPDFAEVSTGLQVRISQTVDGAFSLVWVKEKGGPKHFAHGLTYGEMLENVIKLMSVQPLPGPVYESRPEQMIKWGQVPPGYAAVILPKQVAEELSLALSDFLCWAAGYNAALTPDEFARRPMGVEDIRSLNIKLKSAIQKVKS</sequence>
<evidence type="ECO:0000313" key="1">
    <source>
        <dbReference type="EMBL" id="MFC5509318.1"/>
    </source>
</evidence>
<reference evidence="2" key="1">
    <citation type="journal article" date="2019" name="Int. J. Syst. Evol. Microbiol.">
        <title>The Global Catalogue of Microorganisms (GCM) 10K type strain sequencing project: providing services to taxonomists for standard genome sequencing and annotation.</title>
        <authorList>
            <consortium name="The Broad Institute Genomics Platform"/>
            <consortium name="The Broad Institute Genome Sequencing Center for Infectious Disease"/>
            <person name="Wu L."/>
            <person name="Ma J."/>
        </authorList>
    </citation>
    <scope>NUCLEOTIDE SEQUENCE [LARGE SCALE GENOMIC DNA]</scope>
    <source>
        <strain evidence="2">CCUG 43117</strain>
    </source>
</reference>
<dbReference type="EMBL" id="JBHSLU010000161">
    <property type="protein sequence ID" value="MFC5509318.1"/>
    <property type="molecule type" value="Genomic_DNA"/>
</dbReference>
<dbReference type="Proteomes" id="UP001596060">
    <property type="component" value="Unassembled WGS sequence"/>
</dbReference>
<organism evidence="1 2">
    <name type="scientific">Bosea massiliensis</name>
    <dbReference type="NCBI Taxonomy" id="151419"/>
    <lineage>
        <taxon>Bacteria</taxon>
        <taxon>Pseudomonadati</taxon>
        <taxon>Pseudomonadota</taxon>
        <taxon>Alphaproteobacteria</taxon>
        <taxon>Hyphomicrobiales</taxon>
        <taxon>Boseaceae</taxon>
        <taxon>Bosea</taxon>
    </lineage>
</organism>
<protein>
    <submittedName>
        <fullName evidence="1">Uncharacterized protein</fullName>
    </submittedName>
</protein>
<dbReference type="RefSeq" id="WP_377818073.1">
    <property type="nucleotide sequence ID" value="NZ_JBHSLU010000161.1"/>
</dbReference>
<name>A0ABW0PBN4_9HYPH</name>
<accession>A0ABW0PBN4</accession>
<evidence type="ECO:0000313" key="2">
    <source>
        <dbReference type="Proteomes" id="UP001596060"/>
    </source>
</evidence>
<comment type="caution">
    <text evidence="1">The sequence shown here is derived from an EMBL/GenBank/DDBJ whole genome shotgun (WGS) entry which is preliminary data.</text>
</comment>
<keyword evidence="2" id="KW-1185">Reference proteome</keyword>
<proteinExistence type="predicted"/>